<dbReference type="GO" id="GO:0008173">
    <property type="term" value="F:RNA methyltransferase activity"/>
    <property type="evidence" value="ECO:0007669"/>
    <property type="project" value="InterPro"/>
</dbReference>
<evidence type="ECO:0000313" key="5">
    <source>
        <dbReference type="Proteomes" id="UP001139319"/>
    </source>
</evidence>
<dbReference type="InterPro" id="IPR013123">
    <property type="entry name" value="SpoU_subst-bd"/>
</dbReference>
<dbReference type="GO" id="GO:0032259">
    <property type="term" value="P:methylation"/>
    <property type="evidence" value="ECO:0007669"/>
    <property type="project" value="UniProtKB-KW"/>
</dbReference>
<dbReference type="InterPro" id="IPR004441">
    <property type="entry name" value="rRNA_MeTrfase_TrmH"/>
</dbReference>
<sequence>MNRRDSDAYRAKKQFYDRVLTVYGRKPVLEALQVPGINIHRLHLAESNKRAPILDEITAIAERNGAEIRHHNRAALSRISKNSKQDQGVAVDLLCPRFRTLSEFLEQGIQDSGDILALDGITNPQNLGMIIRSACAGSIGAILLPGKGGAQIDPLVIKASAGTVFRAPIIRLDGGLENALEQLNKVGYCITGLSSHSQQTLSECAPGKNVFVLGNETHGVSDGVNRLCQARVKIPMNNGVESLNVAVTAALIAFRNAL</sequence>
<dbReference type="AlphaFoldDB" id="A0A9X2KTJ2"/>
<dbReference type="InterPro" id="IPR001537">
    <property type="entry name" value="SpoU_MeTrfase"/>
</dbReference>
<proteinExistence type="predicted"/>
<name>A0A9X2KTJ2_9GAMM</name>
<comment type="caution">
    <text evidence="4">The sequence shown here is derived from an EMBL/GenBank/DDBJ whole genome shotgun (WGS) entry which is preliminary data.</text>
</comment>
<dbReference type="GO" id="GO:0005829">
    <property type="term" value="C:cytosol"/>
    <property type="evidence" value="ECO:0007669"/>
    <property type="project" value="TreeGrafter"/>
</dbReference>
<dbReference type="InterPro" id="IPR029026">
    <property type="entry name" value="tRNA_m1G_MTases_N"/>
</dbReference>
<dbReference type="SUPFAM" id="SSF75217">
    <property type="entry name" value="alpha/beta knot"/>
    <property type="match status" value="1"/>
</dbReference>
<organism evidence="4 5">
    <name type="scientific">Gilvimarinus xylanilyticus</name>
    <dbReference type="NCBI Taxonomy" id="2944139"/>
    <lineage>
        <taxon>Bacteria</taxon>
        <taxon>Pseudomonadati</taxon>
        <taxon>Pseudomonadota</taxon>
        <taxon>Gammaproteobacteria</taxon>
        <taxon>Cellvibrionales</taxon>
        <taxon>Cellvibrionaceae</taxon>
        <taxon>Gilvimarinus</taxon>
    </lineage>
</organism>
<evidence type="ECO:0000313" key="4">
    <source>
        <dbReference type="EMBL" id="MCP8898843.1"/>
    </source>
</evidence>
<dbReference type="PANTHER" id="PTHR46429:SF1">
    <property type="entry name" value="23S RRNA (GUANOSINE-2'-O-)-METHYLTRANSFERASE RLMB"/>
    <property type="match status" value="1"/>
</dbReference>
<accession>A0A9X2KTJ2</accession>
<protein>
    <submittedName>
        <fullName evidence="4">RNA methyltransferase</fullName>
    </submittedName>
</protein>
<dbReference type="Pfam" id="PF00588">
    <property type="entry name" value="SpoU_methylase"/>
    <property type="match status" value="1"/>
</dbReference>
<dbReference type="Gene3D" id="3.40.1280.10">
    <property type="match status" value="1"/>
</dbReference>
<keyword evidence="5" id="KW-1185">Reference proteome</keyword>
<evidence type="ECO:0000256" key="2">
    <source>
        <dbReference type="ARBA" id="ARBA00022679"/>
    </source>
</evidence>
<keyword evidence="1 4" id="KW-0489">Methyltransferase</keyword>
<dbReference type="SUPFAM" id="SSF55315">
    <property type="entry name" value="L30e-like"/>
    <property type="match status" value="1"/>
</dbReference>
<keyword evidence="2" id="KW-0808">Transferase</keyword>
<dbReference type="Gene3D" id="3.30.1330.30">
    <property type="match status" value="1"/>
</dbReference>
<dbReference type="InterPro" id="IPR029028">
    <property type="entry name" value="Alpha/beta_knot_MTases"/>
</dbReference>
<dbReference type="RefSeq" id="WP_253967110.1">
    <property type="nucleotide sequence ID" value="NZ_JAMFTH010000001.1"/>
</dbReference>
<dbReference type="GO" id="GO:0003723">
    <property type="term" value="F:RNA binding"/>
    <property type="evidence" value="ECO:0007669"/>
    <property type="project" value="InterPro"/>
</dbReference>
<dbReference type="EMBL" id="JAMFTH010000001">
    <property type="protein sequence ID" value="MCP8898843.1"/>
    <property type="molecule type" value="Genomic_DNA"/>
</dbReference>
<dbReference type="SMART" id="SM00967">
    <property type="entry name" value="SpoU_sub_bind"/>
    <property type="match status" value="1"/>
</dbReference>
<dbReference type="Pfam" id="PF08032">
    <property type="entry name" value="SpoU_sub_bind"/>
    <property type="match status" value="1"/>
</dbReference>
<gene>
    <name evidence="4" type="ORF">M6D89_05965</name>
</gene>
<dbReference type="CDD" id="cd18095">
    <property type="entry name" value="SpoU-like_rRNA-MTase"/>
    <property type="match status" value="1"/>
</dbReference>
<feature type="domain" description="RNA 2-O ribose methyltransferase substrate binding" evidence="3">
    <location>
        <begin position="21"/>
        <end position="99"/>
    </location>
</feature>
<reference evidence="4" key="1">
    <citation type="submission" date="2022-05" db="EMBL/GenBank/DDBJ databases">
        <authorList>
            <person name="Sun H.-N."/>
        </authorList>
    </citation>
    <scope>NUCLEOTIDE SEQUENCE</scope>
    <source>
        <strain evidence="4">HB14</strain>
    </source>
</reference>
<dbReference type="PANTHER" id="PTHR46429">
    <property type="entry name" value="23S RRNA (GUANOSINE-2'-O-)-METHYLTRANSFERASE RLMB"/>
    <property type="match status" value="1"/>
</dbReference>
<dbReference type="Proteomes" id="UP001139319">
    <property type="component" value="Unassembled WGS sequence"/>
</dbReference>
<evidence type="ECO:0000259" key="3">
    <source>
        <dbReference type="SMART" id="SM00967"/>
    </source>
</evidence>
<dbReference type="GO" id="GO:0006396">
    <property type="term" value="P:RNA processing"/>
    <property type="evidence" value="ECO:0007669"/>
    <property type="project" value="InterPro"/>
</dbReference>
<reference evidence="4" key="2">
    <citation type="submission" date="2023-01" db="EMBL/GenBank/DDBJ databases">
        <title>Gilvimarinus xylanilyticus HB14 isolated from Caulerpa lentillifera aquaculture base in Hainan, China.</title>
        <authorList>
            <person name="Zhang Y.-J."/>
        </authorList>
    </citation>
    <scope>NUCLEOTIDE SEQUENCE</scope>
    <source>
        <strain evidence="4">HB14</strain>
    </source>
</reference>
<evidence type="ECO:0000256" key="1">
    <source>
        <dbReference type="ARBA" id="ARBA00022603"/>
    </source>
</evidence>
<dbReference type="InterPro" id="IPR029064">
    <property type="entry name" value="Ribosomal_eL30-like_sf"/>
</dbReference>